<dbReference type="InterPro" id="IPR018060">
    <property type="entry name" value="HTH_AraC"/>
</dbReference>
<evidence type="ECO:0000256" key="2">
    <source>
        <dbReference type="ARBA" id="ARBA00023125"/>
    </source>
</evidence>
<keyword evidence="3" id="KW-0010">Activator</keyword>
<accession>A0A4R5LKF8</accession>
<evidence type="ECO:0000313" key="6">
    <source>
        <dbReference type="EMBL" id="TDG10241.1"/>
    </source>
</evidence>
<keyword evidence="4" id="KW-0804">Transcription</keyword>
<evidence type="ECO:0000313" key="7">
    <source>
        <dbReference type="Proteomes" id="UP000295606"/>
    </source>
</evidence>
<name>A0A4R5LKF8_9BURK</name>
<dbReference type="PROSITE" id="PS01124">
    <property type="entry name" value="HTH_ARAC_FAMILY_2"/>
    <property type="match status" value="1"/>
</dbReference>
<dbReference type="SUPFAM" id="SSF46689">
    <property type="entry name" value="Homeodomain-like"/>
    <property type="match status" value="2"/>
</dbReference>
<reference evidence="6 7" key="1">
    <citation type="submission" date="2019-03" db="EMBL/GenBank/DDBJ databases">
        <title>Paraburkholderia sp. isolated from native Mimosa gymnas in Guartela State Park, Brazil.</title>
        <authorList>
            <person name="Paulitsch F."/>
            <person name="Hungria M."/>
            <person name="Delamuta J.R.M."/>
            <person name="Ribeiro R.A."/>
            <person name="Dall'Agnol R."/>
            <person name="Silva J.S.B."/>
        </authorList>
    </citation>
    <scope>NUCLEOTIDE SEQUENCE [LARGE SCALE GENOMIC DNA]</scope>
    <source>
        <strain evidence="6 7">CNPSo 3008</strain>
    </source>
</reference>
<dbReference type="SMART" id="SM00342">
    <property type="entry name" value="HTH_ARAC"/>
    <property type="match status" value="1"/>
</dbReference>
<dbReference type="InterPro" id="IPR018062">
    <property type="entry name" value="HTH_AraC-typ_CS"/>
</dbReference>
<protein>
    <submittedName>
        <fullName evidence="6">AraC family transcriptional regulator</fullName>
    </submittedName>
</protein>
<proteinExistence type="predicted"/>
<dbReference type="PANTHER" id="PTHR46796">
    <property type="entry name" value="HTH-TYPE TRANSCRIPTIONAL ACTIVATOR RHAS-RELATED"/>
    <property type="match status" value="1"/>
</dbReference>
<dbReference type="OrthoDB" id="9816344at2"/>
<dbReference type="GO" id="GO:0043565">
    <property type="term" value="F:sequence-specific DNA binding"/>
    <property type="evidence" value="ECO:0007669"/>
    <property type="project" value="InterPro"/>
</dbReference>
<organism evidence="6 7">
    <name type="scientific">Paraburkholderia guartelaensis</name>
    <dbReference type="NCBI Taxonomy" id="2546446"/>
    <lineage>
        <taxon>Bacteria</taxon>
        <taxon>Pseudomonadati</taxon>
        <taxon>Pseudomonadota</taxon>
        <taxon>Betaproteobacteria</taxon>
        <taxon>Burkholderiales</taxon>
        <taxon>Burkholderiaceae</taxon>
        <taxon>Paraburkholderia</taxon>
    </lineage>
</organism>
<dbReference type="InterPro" id="IPR050204">
    <property type="entry name" value="AraC_XylS_family_regulators"/>
</dbReference>
<dbReference type="GO" id="GO:0003700">
    <property type="term" value="F:DNA-binding transcription factor activity"/>
    <property type="evidence" value="ECO:0007669"/>
    <property type="project" value="InterPro"/>
</dbReference>
<dbReference type="AlphaFoldDB" id="A0A4R5LKF8"/>
<dbReference type="InterPro" id="IPR037923">
    <property type="entry name" value="HTH-like"/>
</dbReference>
<keyword evidence="1" id="KW-0805">Transcription regulation</keyword>
<keyword evidence="2" id="KW-0238">DNA-binding</keyword>
<evidence type="ECO:0000256" key="4">
    <source>
        <dbReference type="ARBA" id="ARBA00023163"/>
    </source>
</evidence>
<dbReference type="RefSeq" id="WP_133179875.1">
    <property type="nucleotide sequence ID" value="NZ_SMOD01000002.1"/>
</dbReference>
<dbReference type="Proteomes" id="UP000295606">
    <property type="component" value="Unassembled WGS sequence"/>
</dbReference>
<dbReference type="Gene3D" id="1.10.10.60">
    <property type="entry name" value="Homeodomain-like"/>
    <property type="match status" value="2"/>
</dbReference>
<comment type="caution">
    <text evidence="6">The sequence shown here is derived from an EMBL/GenBank/DDBJ whole genome shotgun (WGS) entry which is preliminary data.</text>
</comment>
<sequence length="310" mass="34136">MNAPLLIGQYARSSEAVPYEPDRGFELPEVLRWTSGTPKAWGTRIDSRCILVALCLNQSLLTLTIDGASFHDGVVDRGAALVIPAGSQIDARFATPSDFLHVHVPPHWLTEWLDNDDVPDIDSMLSEPQHLRDPVVFKLTGTLLRAIHGKSSTSTLYADGITLSILARLLEIMALRATIKPARAPSVSPLEAWRVKMAIDFIDQRIDQSMTSAELGAAVGLSPMHFAARFRAATGTSPHTFILRRRIEHAQTLLATTKSTVADIAFSVGFRTQAHFTTVFRRHVDDTPHRWRGKHGATVRLGVRDLAKVA</sequence>
<dbReference type="PROSITE" id="PS00041">
    <property type="entry name" value="HTH_ARAC_FAMILY_1"/>
    <property type="match status" value="1"/>
</dbReference>
<gene>
    <name evidence="6" type="ORF">E1N52_02470</name>
</gene>
<evidence type="ECO:0000259" key="5">
    <source>
        <dbReference type="PROSITE" id="PS01124"/>
    </source>
</evidence>
<dbReference type="Pfam" id="PF12833">
    <property type="entry name" value="HTH_18"/>
    <property type="match status" value="1"/>
</dbReference>
<dbReference type="EMBL" id="SMOD01000002">
    <property type="protein sequence ID" value="TDG10241.1"/>
    <property type="molecule type" value="Genomic_DNA"/>
</dbReference>
<evidence type="ECO:0000256" key="3">
    <source>
        <dbReference type="ARBA" id="ARBA00023159"/>
    </source>
</evidence>
<dbReference type="InterPro" id="IPR009057">
    <property type="entry name" value="Homeodomain-like_sf"/>
</dbReference>
<dbReference type="SUPFAM" id="SSF51215">
    <property type="entry name" value="Regulatory protein AraC"/>
    <property type="match status" value="1"/>
</dbReference>
<evidence type="ECO:0000256" key="1">
    <source>
        <dbReference type="ARBA" id="ARBA00023015"/>
    </source>
</evidence>
<dbReference type="PANTHER" id="PTHR46796:SF14">
    <property type="entry name" value="TRANSCRIPTIONAL REGULATORY PROTEIN"/>
    <property type="match status" value="1"/>
</dbReference>
<feature type="domain" description="HTH araC/xylS-type" evidence="5">
    <location>
        <begin position="196"/>
        <end position="294"/>
    </location>
</feature>